<feature type="short sequence motif" description="GXWXGXG" evidence="1">
    <location>
        <begin position="21"/>
        <end position="27"/>
    </location>
</feature>
<accession>A0A5C8NMH2</accession>
<dbReference type="CDD" id="cd07828">
    <property type="entry name" value="lipocalin_heme-bd-THAP4-like"/>
    <property type="match status" value="1"/>
</dbReference>
<dbReference type="Pfam" id="PF08768">
    <property type="entry name" value="THAP4_heme-bd"/>
    <property type="match status" value="1"/>
</dbReference>
<feature type="binding site" description="axial binding residue" evidence="1">
    <location>
        <position position="162"/>
    </location>
    <ligand>
        <name>heme b</name>
        <dbReference type="ChEBI" id="CHEBI:60344"/>
    </ligand>
    <ligandPart>
        <name>Fe</name>
        <dbReference type="ChEBI" id="CHEBI:18248"/>
    </ligandPart>
</feature>
<dbReference type="Proteomes" id="UP000321571">
    <property type="component" value="Unassembled WGS sequence"/>
</dbReference>
<dbReference type="EC" id="5.99.-.-" evidence="1"/>
<dbReference type="PANTHER" id="PTHR15854:SF4">
    <property type="entry name" value="PEROXYNITRITE ISOMERASE THAP4"/>
    <property type="match status" value="1"/>
</dbReference>
<name>A0A5C8NMH2_9ACTN</name>
<dbReference type="GO" id="GO:0046872">
    <property type="term" value="F:metal ion binding"/>
    <property type="evidence" value="ECO:0007669"/>
    <property type="project" value="UniProtKB-KW"/>
</dbReference>
<dbReference type="AlphaFoldDB" id="A0A5C8NMH2"/>
<dbReference type="GO" id="GO:0020037">
    <property type="term" value="F:heme binding"/>
    <property type="evidence" value="ECO:0007669"/>
    <property type="project" value="UniProtKB-UniRule"/>
</dbReference>
<keyword evidence="4" id="KW-1185">Reference proteome</keyword>
<dbReference type="RefSeq" id="WP_147684801.1">
    <property type="nucleotide sequence ID" value="NZ_VDUX01000002.1"/>
</dbReference>
<keyword evidence="1" id="KW-0479">Metal-binding</keyword>
<comment type="function">
    <text evidence="1">Heme-binding protein able to scavenge peroxynitrite and to protect free L-tyrosine against peroxynitrite-mediated nitration, by acting as a peroxynitrite isomerase that converts peroxynitrite to nitrate. Therefore, this protein likely plays a role in peroxynitrite sensing and in the detoxification of reactive nitrogen and oxygen species (RNS and ROS, respectively). Is able to bind nitric oxide (NO) in vitro, but may act as a sensor of peroxynitrite levels in vivo.</text>
</comment>
<comment type="cofactor">
    <cofactor evidence="1">
        <name>heme b</name>
        <dbReference type="ChEBI" id="CHEBI:60344"/>
    </cofactor>
    <text evidence="1">Binds 1 heme b group per subunit, that coordinates a highly solvent-exposed Fe(III) atom.</text>
</comment>
<feature type="binding site" evidence="1">
    <location>
        <position position="130"/>
    </location>
    <ligand>
        <name>heme b</name>
        <dbReference type="ChEBI" id="CHEBI:60344"/>
    </ligand>
</feature>
<dbReference type="OrthoDB" id="4804006at2"/>
<comment type="similarity">
    <text evidence="1">Belongs to the nitrobindin family.</text>
</comment>
<dbReference type="HAMAP" id="MF_01297">
    <property type="entry name" value="nitrobindin"/>
    <property type="match status" value="1"/>
</dbReference>
<sequence length="170" mass="18874">MAFEIPADLHPDLAKVAWLLGTWHGNGRGDYPTIDAFSYEQEVVFAHDTRPFLHYFSRAWITDEAGQRLRPGALETGFLRLAGDAPDGDGVQVELVLAHPTGYAEIWYGTVEGPRITLTTDVVARTVTAKEYTAGQRMYGLVEGDLMYAYDMAAEGQSLQSHLWGRLARV</sequence>
<proteinExistence type="inferred from homology"/>
<dbReference type="InterPro" id="IPR014878">
    <property type="entry name" value="THAP4-like_heme-bd"/>
</dbReference>
<protein>
    <recommendedName>
        <fullName evidence="1">Peroxynitrite isomerase</fullName>
        <ecNumber evidence="1">5.99.-.-</ecNumber>
    </recommendedName>
    <alternativeName>
        <fullName evidence="1">Ferric nitrobindin</fullName>
        <shortName evidence="1">Nb(III)</shortName>
    </alternativeName>
</protein>
<evidence type="ECO:0000313" key="4">
    <source>
        <dbReference type="Proteomes" id="UP000321571"/>
    </source>
</evidence>
<dbReference type="InterPro" id="IPR012674">
    <property type="entry name" value="Calycin"/>
</dbReference>
<feature type="domain" description="THAP4-like heme-binding" evidence="2">
    <location>
        <begin position="13"/>
        <end position="169"/>
    </location>
</feature>
<dbReference type="InterPro" id="IPR045165">
    <property type="entry name" value="Nitrobindin"/>
</dbReference>
<dbReference type="GO" id="GO:0062213">
    <property type="term" value="F:peroxynitrite isomerase activity"/>
    <property type="evidence" value="ECO:0007669"/>
    <property type="project" value="UniProtKB-UniRule"/>
</dbReference>
<dbReference type="InterPro" id="IPR022939">
    <property type="entry name" value="Nb(III)_bact/plant"/>
</dbReference>
<dbReference type="EMBL" id="VDUX01000002">
    <property type="protein sequence ID" value="TXL62277.1"/>
    <property type="molecule type" value="Genomic_DNA"/>
</dbReference>
<evidence type="ECO:0000313" key="3">
    <source>
        <dbReference type="EMBL" id="TXL62277.1"/>
    </source>
</evidence>
<gene>
    <name evidence="3" type="ORF">FHP06_06160</name>
</gene>
<reference evidence="3 4" key="1">
    <citation type="submission" date="2019-06" db="EMBL/GenBank/DDBJ databases">
        <title>Aeromicrobium sp. nov., isolated from a maize field.</title>
        <authorList>
            <person name="Lin S.-Y."/>
            <person name="Tsai C.-F."/>
            <person name="Young C.-C."/>
        </authorList>
    </citation>
    <scope>NUCLEOTIDE SEQUENCE [LARGE SCALE GENOMIC DNA]</scope>
    <source>
        <strain evidence="3 4">CC-CFT486</strain>
    </source>
</reference>
<keyword evidence="1" id="KW-0408">Iron</keyword>
<dbReference type="SUPFAM" id="SSF50814">
    <property type="entry name" value="Lipocalins"/>
    <property type="match status" value="1"/>
</dbReference>
<comment type="catalytic activity">
    <reaction evidence="1">
        <text>peroxynitrite = nitrate</text>
        <dbReference type="Rhea" id="RHEA:63116"/>
        <dbReference type="ChEBI" id="CHEBI:17632"/>
        <dbReference type="ChEBI" id="CHEBI:25941"/>
    </reaction>
</comment>
<comment type="caution">
    <text evidence="3">The sequence shown here is derived from an EMBL/GenBank/DDBJ whole genome shotgun (WGS) entry which is preliminary data.</text>
</comment>
<comment type="pathway">
    <text evidence="1">Nitrogen metabolism.</text>
</comment>
<keyword evidence="1" id="KW-0413">Isomerase</keyword>
<dbReference type="Gene3D" id="2.40.128.20">
    <property type="match status" value="1"/>
</dbReference>
<dbReference type="PANTHER" id="PTHR15854">
    <property type="entry name" value="THAP4 PROTEIN"/>
    <property type="match status" value="1"/>
</dbReference>
<comment type="domain">
    <text evidence="1">Forms a 10-stranded antiparallel beta-barrel structure able to accommodate a hydrophobic ligand in its interior. In fact, this fold hosts the heme group, which is located in a wide surface cleft.</text>
</comment>
<evidence type="ECO:0000256" key="1">
    <source>
        <dbReference type="HAMAP-Rule" id="MF_01297"/>
    </source>
</evidence>
<keyword evidence="1" id="KW-0349">Heme</keyword>
<organism evidence="3 4">
    <name type="scientific">Aeromicrobium terrae</name>
    <dbReference type="NCBI Taxonomy" id="2498846"/>
    <lineage>
        <taxon>Bacteria</taxon>
        <taxon>Bacillati</taxon>
        <taxon>Actinomycetota</taxon>
        <taxon>Actinomycetes</taxon>
        <taxon>Propionibacteriales</taxon>
        <taxon>Nocardioidaceae</taxon>
        <taxon>Aeromicrobium</taxon>
    </lineage>
</organism>
<feature type="binding site" evidence="1">
    <location>
        <position position="33"/>
    </location>
    <ligand>
        <name>heme b</name>
        <dbReference type="ChEBI" id="CHEBI:60344"/>
    </ligand>
</feature>
<evidence type="ECO:0000259" key="2">
    <source>
        <dbReference type="Pfam" id="PF08768"/>
    </source>
</evidence>